<dbReference type="InterPro" id="IPR012902">
    <property type="entry name" value="N_methyl_site"/>
</dbReference>
<evidence type="ECO:0000313" key="3">
    <source>
        <dbReference type="Proteomes" id="UP000315403"/>
    </source>
</evidence>
<accession>A0A543Q1R5</accession>
<dbReference type="Pfam" id="PF07963">
    <property type="entry name" value="N_methyl"/>
    <property type="match status" value="1"/>
</dbReference>
<evidence type="ECO:0000313" key="2">
    <source>
        <dbReference type="EMBL" id="TQN50265.1"/>
    </source>
</evidence>
<evidence type="ECO:0000256" key="1">
    <source>
        <dbReference type="SAM" id="Phobius"/>
    </source>
</evidence>
<dbReference type="NCBIfam" id="TIGR02532">
    <property type="entry name" value="IV_pilin_GFxxxE"/>
    <property type="match status" value="1"/>
</dbReference>
<feature type="transmembrane region" description="Helical" evidence="1">
    <location>
        <begin position="20"/>
        <end position="42"/>
    </location>
</feature>
<keyword evidence="1" id="KW-1133">Transmembrane helix</keyword>
<protein>
    <recommendedName>
        <fullName evidence="4">Type IV pilus modification protein PilV</fullName>
    </recommendedName>
</protein>
<organism evidence="2 3">
    <name type="scientific">Acidithiobacillus thiooxidans ATCC 19377</name>
    <dbReference type="NCBI Taxonomy" id="637390"/>
    <lineage>
        <taxon>Bacteria</taxon>
        <taxon>Pseudomonadati</taxon>
        <taxon>Pseudomonadota</taxon>
        <taxon>Acidithiobacillia</taxon>
        <taxon>Acidithiobacillales</taxon>
        <taxon>Acidithiobacillaceae</taxon>
        <taxon>Acidithiobacillus</taxon>
    </lineage>
</organism>
<gene>
    <name evidence="2" type="ORF">DLNHIDIE_00118</name>
</gene>
<dbReference type="PROSITE" id="PS00409">
    <property type="entry name" value="PROKAR_NTER_METHYL"/>
    <property type="match status" value="1"/>
</dbReference>
<dbReference type="RefSeq" id="WP_142086123.1">
    <property type="nucleotide sequence ID" value="NZ_SZUV01000001.1"/>
</dbReference>
<dbReference type="AlphaFoldDB" id="A0A543Q1R5"/>
<keyword evidence="1" id="KW-0472">Membrane</keyword>
<dbReference type="EMBL" id="SZUV01000001">
    <property type="protein sequence ID" value="TQN50265.1"/>
    <property type="molecule type" value="Genomic_DNA"/>
</dbReference>
<proteinExistence type="predicted"/>
<keyword evidence="1" id="KW-0812">Transmembrane</keyword>
<sequence length="161" mass="17265">MHMPIMSTHPKEPIYPESGMTLIEVLIAMVILSIGFLAIGYMQINAAQYVRQSAINSRAALITSAMLAELWGAGNQSIREFNAVKTSSPSTWPTSGIPALDVSRWANQLQETLPDGKGSVQIRNAAGNACTQLPCTATVTVTWSSISGTQTHTGSEYLVEP</sequence>
<name>A0A543Q1R5_ACITH</name>
<comment type="caution">
    <text evidence="2">The sequence shown here is derived from an EMBL/GenBank/DDBJ whole genome shotgun (WGS) entry which is preliminary data.</text>
</comment>
<reference evidence="2 3" key="1">
    <citation type="submission" date="2019-03" db="EMBL/GenBank/DDBJ databases">
        <title>New insights into Acidothiobacillus thiooxidans sulfur metabolism through coupled gene expression, solution geochemistry, microscopy and spectroscopy analyses.</title>
        <authorList>
            <person name="Camacho D."/>
            <person name="Frazao R."/>
            <person name="Fouillen A."/>
            <person name="Nanci A."/>
            <person name="Lang B.F."/>
            <person name="Apte S.C."/>
            <person name="Baron C."/>
            <person name="Warren L.A."/>
        </authorList>
    </citation>
    <scope>NUCLEOTIDE SEQUENCE [LARGE SCALE GENOMIC DNA]</scope>
    <source>
        <strain evidence="2 3">ATCC 19377</strain>
    </source>
</reference>
<dbReference type="Proteomes" id="UP000315403">
    <property type="component" value="Unassembled WGS sequence"/>
</dbReference>
<evidence type="ECO:0008006" key="4">
    <source>
        <dbReference type="Google" id="ProtNLM"/>
    </source>
</evidence>